<dbReference type="InterPro" id="IPR035896">
    <property type="entry name" value="AN1-like_Znf"/>
</dbReference>
<dbReference type="Gene3D" id="4.10.1110.10">
    <property type="entry name" value="AN1-like Zinc finger"/>
    <property type="match status" value="1"/>
</dbReference>
<evidence type="ECO:0000256" key="2">
    <source>
        <dbReference type="ARBA" id="ARBA00022723"/>
    </source>
</evidence>
<evidence type="ECO:0000313" key="11">
    <source>
        <dbReference type="Proteomes" id="UP001327560"/>
    </source>
</evidence>
<evidence type="ECO:0000256" key="6">
    <source>
        <dbReference type="PROSITE-ProRule" id="PRU00449"/>
    </source>
</evidence>
<organism evidence="10 11">
    <name type="scientific">Canna indica</name>
    <name type="common">Indian-shot</name>
    <dbReference type="NCBI Taxonomy" id="4628"/>
    <lineage>
        <taxon>Eukaryota</taxon>
        <taxon>Viridiplantae</taxon>
        <taxon>Streptophyta</taxon>
        <taxon>Embryophyta</taxon>
        <taxon>Tracheophyta</taxon>
        <taxon>Spermatophyta</taxon>
        <taxon>Magnoliopsida</taxon>
        <taxon>Liliopsida</taxon>
        <taxon>Zingiberales</taxon>
        <taxon>Cannaceae</taxon>
        <taxon>Canna</taxon>
    </lineage>
</organism>
<feature type="compositionally biased region" description="Low complexity" evidence="7">
    <location>
        <begin position="48"/>
        <end position="67"/>
    </location>
</feature>
<comment type="function">
    <text evidence="1">May be involved in environmental stress response.</text>
</comment>
<evidence type="ECO:0000313" key="10">
    <source>
        <dbReference type="EMBL" id="WOL12060.1"/>
    </source>
</evidence>
<feature type="domain" description="A20-type" evidence="8">
    <location>
        <begin position="14"/>
        <end position="48"/>
    </location>
</feature>
<dbReference type="Gene3D" id="1.20.5.4770">
    <property type="match status" value="1"/>
</dbReference>
<dbReference type="PROSITE" id="PS51039">
    <property type="entry name" value="ZF_AN1"/>
    <property type="match status" value="1"/>
</dbReference>
<keyword evidence="2" id="KW-0479">Metal-binding</keyword>
<name>A0AAQ3QL44_9LILI</name>
<dbReference type="SMART" id="SM00259">
    <property type="entry name" value="ZnF_A20"/>
    <property type="match status" value="1"/>
</dbReference>
<feature type="compositionally biased region" description="Low complexity" evidence="7">
    <location>
        <begin position="79"/>
        <end position="89"/>
    </location>
</feature>
<dbReference type="AlphaFoldDB" id="A0AAQ3QL44"/>
<dbReference type="Proteomes" id="UP001327560">
    <property type="component" value="Chromosome 6"/>
</dbReference>
<protein>
    <submittedName>
        <fullName evidence="10">Uncharacterized protein</fullName>
    </submittedName>
</protein>
<dbReference type="Pfam" id="PF01754">
    <property type="entry name" value="zf-A20"/>
    <property type="match status" value="1"/>
</dbReference>
<evidence type="ECO:0000259" key="8">
    <source>
        <dbReference type="PROSITE" id="PS51036"/>
    </source>
</evidence>
<dbReference type="GO" id="GO:0016567">
    <property type="term" value="P:protein ubiquitination"/>
    <property type="evidence" value="ECO:0007669"/>
    <property type="project" value="TreeGrafter"/>
</dbReference>
<reference evidence="10 11" key="1">
    <citation type="submission" date="2023-10" db="EMBL/GenBank/DDBJ databases">
        <title>Chromosome-scale genome assembly provides insights into flower coloration mechanisms of Canna indica.</title>
        <authorList>
            <person name="Li C."/>
        </authorList>
    </citation>
    <scope>NUCLEOTIDE SEQUENCE [LARGE SCALE GENOMIC DNA]</scope>
    <source>
        <tissue evidence="10">Flower</tissue>
    </source>
</reference>
<keyword evidence="11" id="KW-1185">Reference proteome</keyword>
<dbReference type="InterPro" id="IPR050652">
    <property type="entry name" value="AN1_A20_ZnFinger"/>
</dbReference>
<feature type="region of interest" description="Disordered" evidence="7">
    <location>
        <begin position="48"/>
        <end position="91"/>
    </location>
</feature>
<gene>
    <name evidence="10" type="ORF">Cni_G20824</name>
</gene>
<accession>A0AAQ3QL44</accession>
<feature type="domain" description="AN1-type" evidence="9">
    <location>
        <begin position="95"/>
        <end position="141"/>
    </location>
</feature>
<dbReference type="SMART" id="SM00154">
    <property type="entry name" value="ZnF_AN1"/>
    <property type="match status" value="1"/>
</dbReference>
<evidence type="ECO:0000259" key="9">
    <source>
        <dbReference type="PROSITE" id="PS51039"/>
    </source>
</evidence>
<evidence type="ECO:0000256" key="7">
    <source>
        <dbReference type="SAM" id="MobiDB-lite"/>
    </source>
</evidence>
<dbReference type="PANTHER" id="PTHR10634:SF22">
    <property type="entry name" value="ZINC FINGER A20 AND AN1 DOMAIN-CONTAINING STRESS-ASSOCIATED PROTEIN 5"/>
    <property type="match status" value="1"/>
</dbReference>
<dbReference type="InterPro" id="IPR000058">
    <property type="entry name" value="Znf_AN1"/>
</dbReference>
<evidence type="ECO:0000256" key="5">
    <source>
        <dbReference type="ARBA" id="ARBA00023016"/>
    </source>
</evidence>
<dbReference type="SUPFAM" id="SSF57716">
    <property type="entry name" value="Glucocorticoid receptor-like (DNA-binding domain)"/>
    <property type="match status" value="1"/>
</dbReference>
<dbReference type="GO" id="GO:0004842">
    <property type="term" value="F:ubiquitin-protein transferase activity"/>
    <property type="evidence" value="ECO:0007669"/>
    <property type="project" value="TreeGrafter"/>
</dbReference>
<dbReference type="PANTHER" id="PTHR10634">
    <property type="entry name" value="AN1-TYPE ZINC FINGER PROTEIN"/>
    <property type="match status" value="1"/>
</dbReference>
<dbReference type="PROSITE" id="PS51036">
    <property type="entry name" value="ZF_A20"/>
    <property type="match status" value="1"/>
</dbReference>
<dbReference type="SUPFAM" id="SSF118310">
    <property type="entry name" value="AN1-like Zinc finger"/>
    <property type="match status" value="1"/>
</dbReference>
<keyword evidence="5" id="KW-0346">Stress response</keyword>
<dbReference type="Pfam" id="PF01428">
    <property type="entry name" value="zf-AN1"/>
    <property type="match status" value="1"/>
</dbReference>
<keyword evidence="3 6" id="KW-0863">Zinc-finger</keyword>
<dbReference type="GO" id="GO:0008270">
    <property type="term" value="F:zinc ion binding"/>
    <property type="evidence" value="ECO:0007669"/>
    <property type="project" value="UniProtKB-KW"/>
</dbReference>
<dbReference type="FunFam" id="4.10.1110.10:FF:000001">
    <property type="entry name" value="Zinc finger AN1-type containing 6"/>
    <property type="match status" value="1"/>
</dbReference>
<keyword evidence="4" id="KW-0862">Zinc</keyword>
<dbReference type="EMBL" id="CP136895">
    <property type="protein sequence ID" value="WOL12060.1"/>
    <property type="molecule type" value="Genomic_DNA"/>
</dbReference>
<evidence type="ECO:0000256" key="4">
    <source>
        <dbReference type="ARBA" id="ARBA00022833"/>
    </source>
</evidence>
<proteinExistence type="predicted"/>
<evidence type="ECO:0000256" key="1">
    <source>
        <dbReference type="ARBA" id="ARBA00003732"/>
    </source>
</evidence>
<dbReference type="GO" id="GO:0003677">
    <property type="term" value="F:DNA binding"/>
    <property type="evidence" value="ECO:0007669"/>
    <property type="project" value="InterPro"/>
</dbReference>
<dbReference type="InterPro" id="IPR002653">
    <property type="entry name" value="Znf_A20"/>
</dbReference>
<sequence length="160" mass="17256">MAQRDKEEAKLHAHETLTLCVNNCGFPGNAATKNMCASCFQASAAAAASSPPRSCSPRSAPRIRSPNPAKPAEEEEAARAATEATRVAASPATPAKQANRCFSCRKRVGLTGFRCRCGELYCGEHRYSDRHECTFDYKATARAAIARANPVIRATKIVRI</sequence>
<evidence type="ECO:0000256" key="3">
    <source>
        <dbReference type="ARBA" id="ARBA00022771"/>
    </source>
</evidence>